<comment type="caution">
    <text evidence="2">The sequence shown here is derived from an EMBL/GenBank/DDBJ whole genome shotgun (WGS) entry which is preliminary data.</text>
</comment>
<gene>
    <name evidence="2" type="ORF">LCGC14_0696650</name>
</gene>
<dbReference type="PANTHER" id="PTHR34203:SF15">
    <property type="entry name" value="SLL1173 PROTEIN"/>
    <property type="match status" value="1"/>
</dbReference>
<proteinExistence type="predicted"/>
<dbReference type="InterPro" id="IPR029063">
    <property type="entry name" value="SAM-dependent_MTases_sf"/>
</dbReference>
<dbReference type="InterPro" id="IPR052514">
    <property type="entry name" value="SAM-dependent_MTase"/>
</dbReference>
<dbReference type="NCBIfam" id="TIGR01444">
    <property type="entry name" value="fkbM_fam"/>
    <property type="match status" value="1"/>
</dbReference>
<dbReference type="PANTHER" id="PTHR34203">
    <property type="entry name" value="METHYLTRANSFERASE, FKBM FAMILY PROTEIN"/>
    <property type="match status" value="1"/>
</dbReference>
<protein>
    <recommendedName>
        <fullName evidence="1">Methyltransferase FkbM domain-containing protein</fullName>
    </recommendedName>
</protein>
<name>A0A0F9TRR7_9ZZZZ</name>
<organism evidence="2">
    <name type="scientific">marine sediment metagenome</name>
    <dbReference type="NCBI Taxonomy" id="412755"/>
    <lineage>
        <taxon>unclassified sequences</taxon>
        <taxon>metagenomes</taxon>
        <taxon>ecological metagenomes</taxon>
    </lineage>
</organism>
<evidence type="ECO:0000259" key="1">
    <source>
        <dbReference type="Pfam" id="PF05050"/>
    </source>
</evidence>
<dbReference type="SUPFAM" id="SSF53335">
    <property type="entry name" value="S-adenosyl-L-methionine-dependent methyltransferases"/>
    <property type="match status" value="1"/>
</dbReference>
<sequence>MHKLTTFQTVAYEAVIDSESGVAHFLNDTAFFKEFYALVVGSNDNVIDVGFNIGMQTELLLPLTKGVCYGFEASTKIYDHAVAKYKDNPRIILFNAAVSNVQGKASFIDTDVWGAGSLNYTAGMEYCSVGEGYSTIEVDLVMMDDVLAKASNIGLIKLDIEGAEILALDGAKNLIKHHRPFMVMEYCHNALSFEFRDQAITSTTLFGYAKELGYKVYNIYGICLSNIDVWNTSIFKDTSDVFLIPDEQHERWVTELLPVYQYKIYDKILARMEAALPLQSPHYFMLTALPSRIYDSINNQTMSQSMEYMAEIQQQLNNTLESRDLLFVTQKLTRRAEVLLALIYDGDLKSAYQLGSIKDLTASDLAAFELQLS</sequence>
<feature type="domain" description="Methyltransferase FkbM" evidence="1">
    <location>
        <begin position="64"/>
        <end position="215"/>
    </location>
</feature>
<dbReference type="InterPro" id="IPR006342">
    <property type="entry name" value="FkbM_mtfrase"/>
</dbReference>
<dbReference type="AlphaFoldDB" id="A0A0F9TRR7"/>
<accession>A0A0F9TRR7</accession>
<dbReference type="Gene3D" id="3.40.50.150">
    <property type="entry name" value="Vaccinia Virus protein VP39"/>
    <property type="match status" value="1"/>
</dbReference>
<reference evidence="2" key="1">
    <citation type="journal article" date="2015" name="Nature">
        <title>Complex archaea that bridge the gap between prokaryotes and eukaryotes.</title>
        <authorList>
            <person name="Spang A."/>
            <person name="Saw J.H."/>
            <person name="Jorgensen S.L."/>
            <person name="Zaremba-Niedzwiedzka K."/>
            <person name="Martijn J."/>
            <person name="Lind A.E."/>
            <person name="van Eijk R."/>
            <person name="Schleper C."/>
            <person name="Guy L."/>
            <person name="Ettema T.J."/>
        </authorList>
    </citation>
    <scope>NUCLEOTIDE SEQUENCE</scope>
</reference>
<evidence type="ECO:0000313" key="2">
    <source>
        <dbReference type="EMBL" id="KKN44083.1"/>
    </source>
</evidence>
<dbReference type="Pfam" id="PF05050">
    <property type="entry name" value="Methyltransf_21"/>
    <property type="match status" value="1"/>
</dbReference>
<dbReference type="EMBL" id="LAZR01001471">
    <property type="protein sequence ID" value="KKN44083.1"/>
    <property type="molecule type" value="Genomic_DNA"/>
</dbReference>